<keyword evidence="1" id="KW-0732">Signal</keyword>
<evidence type="ECO:0000313" key="3">
    <source>
        <dbReference type="Proteomes" id="UP000184609"/>
    </source>
</evidence>
<protein>
    <recommendedName>
        <fullName evidence="4">Beta-lactamase-inhibitor-like, PepSY-like</fullName>
    </recommendedName>
</protein>
<dbReference type="Proteomes" id="UP000184609">
    <property type="component" value="Unassembled WGS sequence"/>
</dbReference>
<dbReference type="RefSeq" id="WP_073572991.1">
    <property type="nucleotide sequence ID" value="NZ_FRXN01000005.1"/>
</dbReference>
<organism evidence="2 3">
    <name type="scientific">Algoriphagus zhangzhouensis</name>
    <dbReference type="NCBI Taxonomy" id="1073327"/>
    <lineage>
        <taxon>Bacteria</taxon>
        <taxon>Pseudomonadati</taxon>
        <taxon>Bacteroidota</taxon>
        <taxon>Cytophagia</taxon>
        <taxon>Cytophagales</taxon>
        <taxon>Cyclobacteriaceae</taxon>
        <taxon>Algoriphagus</taxon>
    </lineage>
</organism>
<dbReference type="OrthoDB" id="676695at2"/>
<keyword evidence="3" id="KW-1185">Reference proteome</keyword>
<dbReference type="EMBL" id="FRXN01000005">
    <property type="protein sequence ID" value="SHO64328.1"/>
    <property type="molecule type" value="Genomic_DNA"/>
</dbReference>
<sequence length="188" mass="20628">MKSLKIPGLFLVLALLHACGGGASNQEANADGFLVIEKALKDKFGEDAYFTDLAISHNNSIGNIISVTVTSDPSSLKMGQWTQSNDMWTQTSDITLEVPQGMNASDFMFQLGDPIDLAKLGDLVVKSKEKLEEEKEIPNPSLQMAIVKIPKDGERSKIQYLVLLQPENGGTTFTYSYDLNGDFISMNY</sequence>
<evidence type="ECO:0008006" key="4">
    <source>
        <dbReference type="Google" id="ProtNLM"/>
    </source>
</evidence>
<name>A0A1M7ZHG2_9BACT</name>
<gene>
    <name evidence="2" type="ORF">SAMN04488108_3377</name>
</gene>
<reference evidence="3" key="1">
    <citation type="submission" date="2016-12" db="EMBL/GenBank/DDBJ databases">
        <authorList>
            <person name="Varghese N."/>
            <person name="Submissions S."/>
        </authorList>
    </citation>
    <scope>NUCLEOTIDE SEQUENCE [LARGE SCALE GENOMIC DNA]</scope>
    <source>
        <strain evidence="3">DSM 25035</strain>
    </source>
</reference>
<evidence type="ECO:0000256" key="1">
    <source>
        <dbReference type="SAM" id="SignalP"/>
    </source>
</evidence>
<feature type="chain" id="PRO_5012478248" description="Beta-lactamase-inhibitor-like, PepSY-like" evidence="1">
    <location>
        <begin position="24"/>
        <end position="188"/>
    </location>
</feature>
<proteinExistence type="predicted"/>
<accession>A0A1M7ZHG2</accession>
<dbReference type="AlphaFoldDB" id="A0A1M7ZHG2"/>
<dbReference type="STRING" id="1073327.SAMN04488108_3377"/>
<feature type="signal peptide" evidence="1">
    <location>
        <begin position="1"/>
        <end position="23"/>
    </location>
</feature>
<evidence type="ECO:0000313" key="2">
    <source>
        <dbReference type="EMBL" id="SHO64328.1"/>
    </source>
</evidence>